<proteinExistence type="predicted"/>
<organism evidence="1 2">
    <name type="scientific">Streptomyces cuspidosporus</name>
    <dbReference type="NCBI Taxonomy" id="66882"/>
    <lineage>
        <taxon>Bacteria</taxon>
        <taxon>Bacillati</taxon>
        <taxon>Actinomycetota</taxon>
        <taxon>Actinomycetes</taxon>
        <taxon>Kitasatosporales</taxon>
        <taxon>Streptomycetaceae</taxon>
        <taxon>Streptomyces</taxon>
    </lineage>
</organism>
<gene>
    <name evidence="1" type="ORF">GCM10010246_31690</name>
</gene>
<evidence type="ECO:0000313" key="2">
    <source>
        <dbReference type="Proteomes" id="UP001500253"/>
    </source>
</evidence>
<sequence length="75" mass="7518">MVLSPYAAPARFHGLIAGPLAAAITACVAEPAHRRRAAAFARRLAAEDGAAAVPACLGVASGSAQRPPRLSARDG</sequence>
<name>A0ABN3G586_9ACTN</name>
<accession>A0ABN3G586</accession>
<reference evidence="1 2" key="1">
    <citation type="journal article" date="2019" name="Int. J. Syst. Evol. Microbiol.">
        <title>The Global Catalogue of Microorganisms (GCM) 10K type strain sequencing project: providing services to taxonomists for standard genome sequencing and annotation.</title>
        <authorList>
            <consortium name="The Broad Institute Genomics Platform"/>
            <consortium name="The Broad Institute Genome Sequencing Center for Infectious Disease"/>
            <person name="Wu L."/>
            <person name="Ma J."/>
        </authorList>
    </citation>
    <scope>NUCLEOTIDE SEQUENCE [LARGE SCALE GENOMIC DNA]</scope>
    <source>
        <strain evidence="1 2">JCM 4316</strain>
    </source>
</reference>
<protein>
    <submittedName>
        <fullName evidence="1">Uncharacterized protein</fullName>
    </submittedName>
</protein>
<evidence type="ECO:0000313" key="1">
    <source>
        <dbReference type="EMBL" id="GAA2343713.1"/>
    </source>
</evidence>
<comment type="caution">
    <text evidence="1">The sequence shown here is derived from an EMBL/GenBank/DDBJ whole genome shotgun (WGS) entry which is preliminary data.</text>
</comment>
<keyword evidence="2" id="KW-1185">Reference proteome</keyword>
<dbReference type="EMBL" id="BAAASD010000011">
    <property type="protein sequence ID" value="GAA2343713.1"/>
    <property type="molecule type" value="Genomic_DNA"/>
</dbReference>
<dbReference type="Proteomes" id="UP001500253">
    <property type="component" value="Unassembled WGS sequence"/>
</dbReference>